<dbReference type="EMBL" id="JBHSCZ010000001">
    <property type="protein sequence ID" value="MFC4261684.1"/>
    <property type="molecule type" value="Genomic_DNA"/>
</dbReference>
<dbReference type="InterPro" id="IPR025366">
    <property type="entry name" value="DUF4270"/>
</dbReference>
<sequence length="518" mass="57802">MQKRILPVSVMATFILIAFGISCTKIDTTSLGTDLVTVDNINTFADTLLVNATEGNFLDSTILNKAENHVVGNVSADPLFGTTTAAVYVQFKPTFYPFYFGNAGDTVYTSLSPRAGFDSAFICLSYKGTWGDSSIAAIQQTFEVRAIVDDNFREKTDTLRKLNYRPTVDPTLLGTATITPQIVRQKVILARGRDSVENQIRIKFNTTAGANYVGFMFNGQDSTAGGVNNGYYKDSIFRKKFNGFEIKAVGNGNTLYYVNIAEAKSRLEFHFHKTKAGVLDTVVQSFQLYATAGGSTAASSSANYIVRDYTGTNVLTPSNNDIYLQTAPSQTVANIKIPGLTNYPNRIIHRAYLIVEQDRISPTDDIYTVPPYLYLDLKDTATTIPQRYKPIYFDLNSTIAYNPDATTTPNALYHPFPVTNIETNRFGGIAMRRTDVLGNTFYRYEFNITRYVQHIASYGYKNYDLRVYAPFNYNYPQYNGVPYLIPFFNPIALGRVKVGSGTHPTHPMRLVIIYSKIP</sequence>
<organism evidence="1 2">
    <name type="scientific">Ferruginibacter yonginensis</name>
    <dbReference type="NCBI Taxonomy" id="1310416"/>
    <lineage>
        <taxon>Bacteria</taxon>
        <taxon>Pseudomonadati</taxon>
        <taxon>Bacteroidota</taxon>
        <taxon>Chitinophagia</taxon>
        <taxon>Chitinophagales</taxon>
        <taxon>Chitinophagaceae</taxon>
        <taxon>Ferruginibacter</taxon>
    </lineage>
</organism>
<protein>
    <submittedName>
        <fullName evidence="1">DUF4270 family protein</fullName>
    </submittedName>
</protein>
<evidence type="ECO:0000313" key="1">
    <source>
        <dbReference type="EMBL" id="MFC4261684.1"/>
    </source>
</evidence>
<keyword evidence="2" id="KW-1185">Reference proteome</keyword>
<reference evidence="2" key="1">
    <citation type="journal article" date="2019" name="Int. J. Syst. Evol. Microbiol.">
        <title>The Global Catalogue of Microorganisms (GCM) 10K type strain sequencing project: providing services to taxonomists for standard genome sequencing and annotation.</title>
        <authorList>
            <consortium name="The Broad Institute Genomics Platform"/>
            <consortium name="The Broad Institute Genome Sequencing Center for Infectious Disease"/>
            <person name="Wu L."/>
            <person name="Ma J."/>
        </authorList>
    </citation>
    <scope>NUCLEOTIDE SEQUENCE [LARGE SCALE GENOMIC DNA]</scope>
    <source>
        <strain evidence="2">CECT 8289</strain>
    </source>
</reference>
<gene>
    <name evidence="1" type="ORF">ACFOWM_02230</name>
</gene>
<dbReference type="PROSITE" id="PS51257">
    <property type="entry name" value="PROKAR_LIPOPROTEIN"/>
    <property type="match status" value="1"/>
</dbReference>
<dbReference type="RefSeq" id="WP_379706493.1">
    <property type="nucleotide sequence ID" value="NZ_JBHSCZ010000001.1"/>
</dbReference>
<dbReference type="Pfam" id="PF14092">
    <property type="entry name" value="DUF4270"/>
    <property type="match status" value="1"/>
</dbReference>
<evidence type="ECO:0000313" key="2">
    <source>
        <dbReference type="Proteomes" id="UP001595907"/>
    </source>
</evidence>
<dbReference type="Proteomes" id="UP001595907">
    <property type="component" value="Unassembled WGS sequence"/>
</dbReference>
<name>A0ABV8QNH7_9BACT</name>
<proteinExistence type="predicted"/>
<comment type="caution">
    <text evidence="1">The sequence shown here is derived from an EMBL/GenBank/DDBJ whole genome shotgun (WGS) entry which is preliminary data.</text>
</comment>
<accession>A0ABV8QNH7</accession>